<feature type="binding site" evidence="9">
    <location>
        <position position="336"/>
    </location>
    <ligand>
        <name>Mn(2+)</name>
        <dbReference type="ChEBI" id="CHEBI:29035"/>
    </ligand>
</feature>
<name>A0A2G5EY14_AQUCA</name>
<evidence type="ECO:0000313" key="11">
    <source>
        <dbReference type="EMBL" id="PIA60610.1"/>
    </source>
</evidence>
<dbReference type="EMBL" id="KZ305020">
    <property type="protein sequence ID" value="PIA60610.1"/>
    <property type="molecule type" value="Genomic_DNA"/>
</dbReference>
<dbReference type="GO" id="GO:0071555">
    <property type="term" value="P:cell wall organization"/>
    <property type="evidence" value="ECO:0007669"/>
    <property type="project" value="UniProtKB-KW"/>
</dbReference>
<protein>
    <submittedName>
        <fullName evidence="11">Uncharacterized protein</fullName>
    </submittedName>
</protein>
<dbReference type="GO" id="GO:0016020">
    <property type="term" value="C:membrane"/>
    <property type="evidence" value="ECO:0007669"/>
    <property type="project" value="InterPro"/>
</dbReference>
<organism evidence="11 12">
    <name type="scientific">Aquilegia coerulea</name>
    <name type="common">Rocky mountain columbine</name>
    <dbReference type="NCBI Taxonomy" id="218851"/>
    <lineage>
        <taxon>Eukaryota</taxon>
        <taxon>Viridiplantae</taxon>
        <taxon>Streptophyta</taxon>
        <taxon>Embryophyta</taxon>
        <taxon>Tracheophyta</taxon>
        <taxon>Spermatophyta</taxon>
        <taxon>Magnoliopsida</taxon>
        <taxon>Ranunculales</taxon>
        <taxon>Ranunculaceae</taxon>
        <taxon>Thalictroideae</taxon>
        <taxon>Aquilegia</taxon>
    </lineage>
</organism>
<dbReference type="InParanoid" id="A0A2G5EY14"/>
<dbReference type="GO" id="GO:0012505">
    <property type="term" value="C:endomembrane system"/>
    <property type="evidence" value="ECO:0007669"/>
    <property type="project" value="UniProtKB-SubCell"/>
</dbReference>
<evidence type="ECO:0000256" key="4">
    <source>
        <dbReference type="ARBA" id="ARBA00022692"/>
    </source>
</evidence>
<gene>
    <name evidence="11" type="ORF">AQUCO_00300244v1</name>
</gene>
<evidence type="ECO:0000256" key="5">
    <source>
        <dbReference type="ARBA" id="ARBA00022989"/>
    </source>
</evidence>
<reference evidence="11 12" key="1">
    <citation type="submission" date="2017-09" db="EMBL/GenBank/DDBJ databases">
        <title>WGS assembly of Aquilegia coerulea Goldsmith.</title>
        <authorList>
            <person name="Hodges S."/>
            <person name="Kramer E."/>
            <person name="Nordborg M."/>
            <person name="Tomkins J."/>
            <person name="Borevitz J."/>
            <person name="Derieg N."/>
            <person name="Yan J."/>
            <person name="Mihaltcheva S."/>
            <person name="Hayes R.D."/>
            <person name="Rokhsar D."/>
        </authorList>
    </citation>
    <scope>NUCLEOTIDE SEQUENCE [LARGE SCALE GENOMIC DNA]</scope>
    <source>
        <strain evidence="12">cv. Goldsmith</strain>
    </source>
</reference>
<keyword evidence="3" id="KW-0808">Transferase</keyword>
<evidence type="ECO:0000256" key="6">
    <source>
        <dbReference type="ARBA" id="ARBA00023136"/>
    </source>
</evidence>
<feature type="binding site" evidence="8">
    <location>
        <position position="194"/>
    </location>
    <ligand>
        <name>UDP-alpha-D-glucose</name>
        <dbReference type="ChEBI" id="CHEBI:58885"/>
    </ligand>
</feature>
<proteinExistence type="predicted"/>
<comment type="subcellular location">
    <subcellularLocation>
        <location evidence="1">Endomembrane system</location>
        <topology evidence="1">Multi-pass membrane protein</topology>
    </subcellularLocation>
</comment>
<keyword evidence="4 10" id="KW-0812">Transmembrane</keyword>
<feature type="transmembrane region" description="Helical" evidence="10">
    <location>
        <begin position="71"/>
        <end position="88"/>
    </location>
</feature>
<dbReference type="STRING" id="218851.A0A2G5EY14"/>
<dbReference type="GO" id="GO:0016760">
    <property type="term" value="F:cellulose synthase (UDP-forming) activity"/>
    <property type="evidence" value="ECO:0007669"/>
    <property type="project" value="InterPro"/>
</dbReference>
<feature type="transmembrane region" description="Helical" evidence="10">
    <location>
        <begin position="617"/>
        <end position="643"/>
    </location>
</feature>
<dbReference type="Proteomes" id="UP000230069">
    <property type="component" value="Unassembled WGS sequence"/>
</dbReference>
<feature type="binding site" evidence="9">
    <location>
        <position position="360"/>
    </location>
    <ligand>
        <name>Mn(2+)</name>
        <dbReference type="ChEBI" id="CHEBI:29035"/>
    </ligand>
</feature>
<feature type="binding site" evidence="8">
    <location>
        <position position="164"/>
    </location>
    <ligand>
        <name>UDP-alpha-D-glucose</name>
        <dbReference type="ChEBI" id="CHEBI:58885"/>
    </ligand>
</feature>
<accession>A0A2G5EY14</accession>
<feature type="binding site" evidence="8">
    <location>
        <position position="335"/>
    </location>
    <ligand>
        <name>UDP-alpha-D-glucose</name>
        <dbReference type="ChEBI" id="CHEBI:58885"/>
    </ligand>
</feature>
<evidence type="ECO:0000256" key="8">
    <source>
        <dbReference type="PIRSR" id="PIRSR605150-2"/>
    </source>
</evidence>
<dbReference type="Pfam" id="PF03552">
    <property type="entry name" value="Cellulose_synt"/>
    <property type="match status" value="2"/>
</dbReference>
<evidence type="ECO:0000256" key="9">
    <source>
        <dbReference type="PIRSR" id="PIRSR605150-3"/>
    </source>
</evidence>
<dbReference type="InterPro" id="IPR005150">
    <property type="entry name" value="Cellulose_synth"/>
</dbReference>
<evidence type="ECO:0000256" key="7">
    <source>
        <dbReference type="ARBA" id="ARBA00023316"/>
    </source>
</evidence>
<evidence type="ECO:0000313" key="12">
    <source>
        <dbReference type="Proteomes" id="UP000230069"/>
    </source>
</evidence>
<feature type="transmembrane region" description="Helical" evidence="10">
    <location>
        <begin position="768"/>
        <end position="792"/>
    </location>
</feature>
<sequence>MSFKSIVWRERLSQWKQARQKLLSEFGSQKELPDASDCGSLEELELQQFELDNEARLPLSRKVPTSPSRINPYRAIILFRLVILAMFLQYRMTHPVQNAYVLWLASVICEVWFSISWILDQFTKWHPVSRETYPERLCLRYNQPGKQCELAFIDVFVGTVDPLKESPLITANNILSILSVNYPPEKTCCYVSDDGASLLTLETLLETCEFAKKWVPFCKKFTIEPRSPEYYFSQKIDYLKSNVFPTFSKERRLMKRQYEEFKVRINSLKAKFEKVPPNGWTMKNGTPWPGNNTENHPGMIQILLGTDWRNDNYCKELPGLVYVSREKRPGFQHNKKAGSVNALVRVSALLTNGAYILNLDCNQYINNSNALLEAMCFMMDPITTNKVCYVQFAQRFDGIDAIDRYANLTTIFYDANMKGLDGIQGPLCVGTGCFFNRKALYGYDPSEAEYYKTECLDEEISKLLGAEPRNLESELPSVFFSLEKSFGQSRVLLASVLVTDDRFTRSITPNEILRQAICVISCDYEENTAWGREIGWLYGSKSSIVLTGFEMHTRGWRSVYCMPAPSAFRGSAPINLSDRLRHVYKSAFGSMEILLSLHCPIWYGYGGHLKWLERVAYINATICPLTSIPLFIYCTLPAVLLLTRKFIIPMTSSEASMWIILLLLSILSSVVLESRWSGVTIQEWWRNQQFWVITGVSSHLFAVFQCLVKSLTCSRTGSSETAMKSDIDNTVDLYRFKWTSLLVLPTTLILINLWAMFASIFLAVSSGYWSWVLLFFRFLFAFGVIVHLHPFLKGLFARKHRIPTVVVVWSFLIASLFSLLWVGVSPFTTKFSGPDPKECGIQC</sequence>
<feature type="transmembrane region" description="Helical" evidence="10">
    <location>
        <begin position="100"/>
        <end position="119"/>
    </location>
</feature>
<feature type="transmembrane region" description="Helical" evidence="10">
    <location>
        <begin position="655"/>
        <end position="676"/>
    </location>
</feature>
<feature type="transmembrane region" description="Helical" evidence="10">
    <location>
        <begin position="804"/>
        <end position="824"/>
    </location>
</feature>
<feature type="binding site" evidence="8">
    <location>
        <position position="165"/>
    </location>
    <ligand>
        <name>UDP-alpha-D-glucose</name>
        <dbReference type="ChEBI" id="CHEBI:58885"/>
    </ligand>
</feature>
<dbReference type="OrthoDB" id="72851at2759"/>
<dbReference type="PANTHER" id="PTHR13301">
    <property type="entry name" value="X-BOX TRANSCRIPTION FACTOR-RELATED"/>
    <property type="match status" value="1"/>
</dbReference>
<evidence type="ECO:0000256" key="2">
    <source>
        <dbReference type="ARBA" id="ARBA00022676"/>
    </source>
</evidence>
<keyword evidence="2" id="KW-0328">Glycosyltransferase</keyword>
<keyword evidence="6 10" id="KW-0472">Membrane</keyword>
<keyword evidence="5 10" id="KW-1133">Transmembrane helix</keyword>
<evidence type="ECO:0000256" key="10">
    <source>
        <dbReference type="SAM" id="Phobius"/>
    </source>
</evidence>
<keyword evidence="12" id="KW-1185">Reference proteome</keyword>
<feature type="transmembrane region" description="Helical" evidence="10">
    <location>
        <begin position="741"/>
        <end position="762"/>
    </location>
</feature>
<evidence type="ECO:0000256" key="3">
    <source>
        <dbReference type="ARBA" id="ARBA00022679"/>
    </source>
</evidence>
<keyword evidence="7" id="KW-0961">Cell wall biogenesis/degradation</keyword>
<evidence type="ECO:0000256" key="1">
    <source>
        <dbReference type="ARBA" id="ARBA00004127"/>
    </source>
</evidence>
<dbReference type="Gene3D" id="3.90.550.10">
    <property type="entry name" value="Spore Coat Polysaccharide Biosynthesis Protein SpsA, Chain A"/>
    <property type="match status" value="1"/>
</dbReference>
<dbReference type="AlphaFoldDB" id="A0A2G5EY14"/>
<dbReference type="GO" id="GO:0030244">
    <property type="term" value="P:cellulose biosynthetic process"/>
    <property type="evidence" value="ECO:0007669"/>
    <property type="project" value="InterPro"/>
</dbReference>
<dbReference type="InterPro" id="IPR029044">
    <property type="entry name" value="Nucleotide-diphossugar_trans"/>
</dbReference>